<keyword evidence="1" id="KW-0472">Membrane</keyword>
<name>A0A894KTY2_ASF</name>
<keyword evidence="1" id="KW-0812">Transmembrane</keyword>
<dbReference type="Proteomes" id="UP000422855">
    <property type="component" value="Segment"/>
</dbReference>
<sequence>MLYIFTVYMSFYAMLYSVVYMSCMHLLYSIMYKIYTNVYYNTAQTITNIFICYIYFIIWLMECVLRRCMWCGYGRACYGRTGYGRMGCGICLRVWIVLCRVFIPAIFAIFIYLYCIP</sequence>
<feature type="transmembrane region" description="Helical" evidence="1">
    <location>
        <begin position="90"/>
        <end position="114"/>
    </location>
</feature>
<evidence type="ECO:0000313" key="5">
    <source>
        <dbReference type="Proteomes" id="UP000423628"/>
    </source>
</evidence>
<organismHost>
    <name type="scientific">Phacochoerus africanus</name>
    <name type="common">Warthog</name>
    <dbReference type="NCBI Taxonomy" id="41426"/>
</organismHost>
<organismHost>
    <name type="scientific">Phacochoerus aethiopicus</name>
    <name type="common">Warthog</name>
    <dbReference type="NCBI Taxonomy" id="85517"/>
</organismHost>
<feature type="transmembrane region" description="Helical" evidence="1">
    <location>
        <begin position="38"/>
        <end position="60"/>
    </location>
</feature>
<keyword evidence="1" id="KW-1133">Transmembrane helix</keyword>
<evidence type="ECO:0000313" key="3">
    <source>
        <dbReference type="EMBL" id="QRW44676.1"/>
    </source>
</evidence>
<dbReference type="Proteomes" id="UP000423628">
    <property type="component" value="Segment"/>
</dbReference>
<organismHost>
    <name type="scientific">Potamochoerus larvatus</name>
    <name type="common">Bushpig</name>
    <dbReference type="NCBI Taxonomy" id="273792"/>
</organismHost>
<feature type="transmembrane region" description="Helical" evidence="1">
    <location>
        <begin position="12"/>
        <end position="32"/>
    </location>
</feature>
<reference evidence="2 5" key="1">
    <citation type="submission" date="2019-08" db="EMBL/GenBank/DDBJ databases">
        <authorList>
            <person name="Ndlovu S.S."/>
        </authorList>
    </citation>
    <scope>NUCLEOTIDE SEQUENCE [LARGE SCALE GENOMIC DNA]</scope>
    <source>
        <strain evidence="2">SPEC_57</strain>
    </source>
</reference>
<evidence type="ECO:0000256" key="1">
    <source>
        <dbReference type="SAM" id="Phobius"/>
    </source>
</evidence>
<protein>
    <submittedName>
        <fullName evidence="3">PB117L</fullName>
    </submittedName>
</protein>
<accession>A0A894KTY2</accession>
<organismHost>
    <name type="scientific">Sus scrofa</name>
    <name type="common">Pig</name>
    <dbReference type="NCBI Taxonomy" id="9823"/>
</organismHost>
<evidence type="ECO:0000313" key="2">
    <source>
        <dbReference type="EMBL" id="QRW43608.1"/>
    </source>
</evidence>
<organismHost>
    <name type="scientific">Ornithodoros</name>
    <name type="common">relapsing fever ticks</name>
    <dbReference type="NCBI Taxonomy" id="6937"/>
</organismHost>
<evidence type="ECO:0000313" key="4">
    <source>
        <dbReference type="Proteomes" id="UP000422855"/>
    </source>
</evidence>
<dbReference type="EMBL" id="MN336500">
    <property type="protein sequence ID" value="QRW44676.1"/>
    <property type="molecule type" value="Genomic_DNA"/>
</dbReference>
<organismHost>
    <name type="scientific">Ornithodoros moubata</name>
    <name type="common">Soft tick</name>
    <name type="synonym">Argasid tick</name>
    <dbReference type="NCBI Taxonomy" id="6938"/>
</organismHost>
<gene>
    <name evidence="3" type="ORF">B117L</name>
</gene>
<reference evidence="3 4" key="2">
    <citation type="submission" date="2019-08" db="EMBL/GenBank/DDBJ databases">
        <authorList>
            <person name="Ndlovu S.S."/>
            <person name="Malesa R."/>
        </authorList>
    </citation>
    <scope>NUCLEOTIDE SEQUENCE [LARGE SCALE GENOMIC DNA]</scope>
    <source>
        <strain evidence="3">RSA_2_2008</strain>
    </source>
</reference>
<dbReference type="EMBL" id="MN394630">
    <property type="protein sequence ID" value="QRW43608.1"/>
    <property type="molecule type" value="Genomic_DNA"/>
</dbReference>
<proteinExistence type="predicted"/>
<organism evidence="3 4">
    <name type="scientific">African swine fever virus</name>
    <name type="common">ASFV</name>
    <dbReference type="NCBI Taxonomy" id="10497"/>
    <lineage>
        <taxon>Viruses</taxon>
        <taxon>Varidnaviria</taxon>
        <taxon>Bamfordvirae</taxon>
        <taxon>Nucleocytoviricota</taxon>
        <taxon>Pokkesviricetes</taxon>
        <taxon>Asfuvirales</taxon>
        <taxon>Asfarviridae</taxon>
        <taxon>Asfivirus</taxon>
        <taxon>Asfivirus haemorrhagiae</taxon>
    </lineage>
</organism>